<dbReference type="FunFam" id="2.20.100.10:FF:000005">
    <property type="entry name" value="ADAM metallopeptidase with thrombospondin type 1 motif 9"/>
    <property type="match status" value="2"/>
</dbReference>
<feature type="chain" id="PRO_5026097126" description="Spondin-like TSP1 domain-containing protein" evidence="7">
    <location>
        <begin position="23"/>
        <end position="1477"/>
    </location>
</feature>
<keyword evidence="6" id="KW-0325">Glycoprotein</keyword>
<evidence type="ECO:0000256" key="6">
    <source>
        <dbReference type="ARBA" id="ARBA00023180"/>
    </source>
</evidence>
<dbReference type="PROSITE" id="PS50092">
    <property type="entry name" value="TSP1"/>
    <property type="match status" value="12"/>
</dbReference>
<feature type="domain" description="Spondin-like TSP1" evidence="8">
    <location>
        <begin position="868"/>
        <end position="916"/>
    </location>
</feature>
<feature type="domain" description="Spondin-like TSP1" evidence="8">
    <location>
        <begin position="511"/>
        <end position="569"/>
    </location>
</feature>
<sequence length="1477" mass="165816">MIFPSTGLLITLILQIGLYRCGLPPPSNEITQNFLWNTDAVEWRIGEWEPCTRSEDTGLNDNQGIRRRKITCVMVIHDGIKLEEPVRIEDSSCLNLSPGTPPVEVCSLEQNQDCVVTEYSNWTICCGGTQRRTRSIVIEQKNNGAKCPPLTESRVCVPDDPSCSNFYPFGLYQLKVNQWQQCVPFSEHTMGDNDGILNSGSHSDTFYKHWPQVGTQKRSMSCFDESGILVSLSFCEDKQLPTNTRACIIAQDCVVSDWTDWEITQGGCISAGGKIRAEEAIRKRQILRLHEGQGSPCPHLVETRTTKENLPLCSDKYKWLISSWSKCSQPISNSSVQCGGGLQYRNITCIELMTGKFMDSSVCRILDTPPTIQRCEIPCPRDCQVGPWSKWGPCKPSKCPSKHETELQEEFENIGYRKRTRIANVPPSEYGVQCPSLEEVQPCQNPQCYIWDYGQWGSCMLDEPTEKCGPGQRTRQVYCIAHDKEVVHNSLCSKLKPSESEPCSVPCPEDCVVSGWSEWSECSMGCSIESDIGVRYRNRTVIGPPGKTGHPCPSKDDMVQFENCNTHGCYGLSWLVLPWTDCNGTCGHGIQTRDVWCMKGNDKKVKDENCKELPKPITVRDCSKDCKSKICVLSDWSDWSECPHDSCINEQTDLTKFKRQRNRVILGGESCGPIFEEESCPIPNKICPTYGLDFGAWSHCELAEGVTCGHGLRTRDFRCKDNDSLVYVELKYCLQSLNVTPSSVERCHVDCQTPCQMTEWSHWSSCPQPCSGLRTRTRELIGDSMSHPACKEVRLVETTKCPCSEYFPQPTSDWSFCLTNETDGCGAGTRYRSLGCYNVNNHLVDPALCGGSTGIEEEPCLVPCSIDCQMSDWNEWGVCSKLCGPGIHHRSRTIERHAANGGRPCGETVQTKVCNTPCNSFQWTTEPWSQCKLPDKDKLKGCGEGEMFRLVRCIHINTGIELSEEYCDWTTRPDGVNLCTIACPGDCVLSSWSDWSICPKDCLPSQEQQRTRLLLRSQSPTGANCPVAIQTQPCHLNFTCFKYSWKTITNVSCLPLGGSPCGEGMTVGAVYCERSDGRTVLDRFCDDQPKPSPLDKWCYIDCPVDCALEGWSPWNSSCSCNDTGVSRRAYTAMNPSATGRQCPMTIEQWKPCPAVPCYNWSLGPWSACQLHNMMAIKSLMNGIYRIMLRCKTIVSHSPPQNFFKMFTYSNHKLIAILLMKYYLINNSFPCVNLVKGAACGHGMTTRNVTCVRTNDGETVESTFCGSLGQQKPLSWQNCYVSCGPGCTLSEWSQWSHCHGDCERETIGYETRSRTVISQSPAGTTACTDPLWETRDCRIPPCMTYDWALTPNADVICRRSDGLVVMELMFQRVPDILNFSASCNQSEKPKSMCSTLQGSYICTKDICMPDDKLQCDQMTTWEQLKHDPRVIEYIFCFGFVIKMSFKETKRVQISQTTGFSVDYKQHGKTQHIYILSTI</sequence>
<evidence type="ECO:0000256" key="1">
    <source>
        <dbReference type="ARBA" id="ARBA00004613"/>
    </source>
</evidence>
<evidence type="ECO:0000256" key="4">
    <source>
        <dbReference type="ARBA" id="ARBA00022737"/>
    </source>
</evidence>
<keyword evidence="4" id="KW-0677">Repeat</keyword>
<dbReference type="EMBL" id="VYZN01000017">
    <property type="protein sequence ID" value="KAE9537923.1"/>
    <property type="molecule type" value="Genomic_DNA"/>
</dbReference>
<dbReference type="GO" id="GO:0030036">
    <property type="term" value="P:actin cytoskeleton organization"/>
    <property type="evidence" value="ECO:0007669"/>
    <property type="project" value="TreeGrafter"/>
</dbReference>
<dbReference type="InterPro" id="IPR000884">
    <property type="entry name" value="TSP1_rpt"/>
</dbReference>
<dbReference type="SMART" id="SM00209">
    <property type="entry name" value="TSP1"/>
    <property type="match status" value="13"/>
</dbReference>
<keyword evidence="5" id="KW-1015">Disulfide bond</keyword>
<gene>
    <name evidence="9" type="ORF">AGLY_005895</name>
</gene>
<evidence type="ECO:0000256" key="3">
    <source>
        <dbReference type="ARBA" id="ARBA00022729"/>
    </source>
</evidence>
<evidence type="ECO:0000256" key="5">
    <source>
        <dbReference type="ARBA" id="ARBA00023157"/>
    </source>
</evidence>
<accession>A0A6G0TSQ5</accession>
<dbReference type="InterPro" id="IPR051418">
    <property type="entry name" value="Spondin/Thrombospondin_T1"/>
</dbReference>
<keyword evidence="10" id="KW-1185">Reference proteome</keyword>
<reference evidence="9 10" key="1">
    <citation type="submission" date="2019-08" db="EMBL/GenBank/DDBJ databases">
        <title>The genome of the soybean aphid Biotype 1, its phylome, world population structure and adaptation to the North American continent.</title>
        <authorList>
            <person name="Giordano R."/>
            <person name="Donthu R.K."/>
            <person name="Hernandez A.G."/>
            <person name="Wright C.L."/>
            <person name="Zimin A.V."/>
        </authorList>
    </citation>
    <scope>NUCLEOTIDE SEQUENCE [LARGE SCALE GENOMIC DNA]</scope>
    <source>
        <tissue evidence="9">Whole aphids</tissue>
    </source>
</reference>
<keyword evidence="2" id="KW-0964">Secreted</keyword>
<proteinExistence type="predicted"/>
<name>A0A6G0TSQ5_APHGL</name>
<comment type="subcellular location">
    <subcellularLocation>
        <location evidence="1">Secreted</location>
    </subcellularLocation>
</comment>
<dbReference type="Pfam" id="PF19028">
    <property type="entry name" value="TSP1_spondin"/>
    <property type="match status" value="2"/>
</dbReference>
<dbReference type="GO" id="GO:0005886">
    <property type="term" value="C:plasma membrane"/>
    <property type="evidence" value="ECO:0007669"/>
    <property type="project" value="TreeGrafter"/>
</dbReference>
<comment type="caution">
    <text evidence="9">The sequence shown here is derived from an EMBL/GenBank/DDBJ whole genome shotgun (WGS) entry which is preliminary data.</text>
</comment>
<dbReference type="Pfam" id="PF19030">
    <property type="entry name" value="TSP1_ADAMTS"/>
    <property type="match status" value="3"/>
</dbReference>
<keyword evidence="3 7" id="KW-0732">Signal</keyword>
<dbReference type="InterPro" id="IPR044004">
    <property type="entry name" value="TSP1_spondin_dom"/>
</dbReference>
<evidence type="ECO:0000256" key="7">
    <source>
        <dbReference type="SAM" id="SignalP"/>
    </source>
</evidence>
<evidence type="ECO:0000256" key="2">
    <source>
        <dbReference type="ARBA" id="ARBA00022525"/>
    </source>
</evidence>
<evidence type="ECO:0000259" key="8">
    <source>
        <dbReference type="Pfam" id="PF19028"/>
    </source>
</evidence>
<dbReference type="SUPFAM" id="SSF82895">
    <property type="entry name" value="TSP-1 type 1 repeat"/>
    <property type="match status" value="9"/>
</dbReference>
<dbReference type="PANTHER" id="PTHR11311:SF31">
    <property type="entry name" value="SPONDIN-LIKE TSP1 DOMAIN-CONTAINING PROTEIN"/>
    <property type="match status" value="1"/>
</dbReference>
<evidence type="ECO:0000313" key="9">
    <source>
        <dbReference type="EMBL" id="KAE9537923.1"/>
    </source>
</evidence>
<dbReference type="Gene3D" id="2.20.100.10">
    <property type="entry name" value="Thrombospondin type-1 (TSP1) repeat"/>
    <property type="match status" value="12"/>
</dbReference>
<feature type="signal peptide" evidence="7">
    <location>
        <begin position="1"/>
        <end position="22"/>
    </location>
</feature>
<dbReference type="InterPro" id="IPR036383">
    <property type="entry name" value="TSP1_rpt_sf"/>
</dbReference>
<dbReference type="Pfam" id="PF00090">
    <property type="entry name" value="TSP_1"/>
    <property type="match status" value="3"/>
</dbReference>
<dbReference type="PANTHER" id="PTHR11311">
    <property type="entry name" value="SPONDIN"/>
    <property type="match status" value="1"/>
</dbReference>
<dbReference type="GO" id="GO:0005576">
    <property type="term" value="C:extracellular region"/>
    <property type="evidence" value="ECO:0007669"/>
    <property type="project" value="UniProtKB-SubCell"/>
</dbReference>
<dbReference type="Proteomes" id="UP000475862">
    <property type="component" value="Unassembled WGS sequence"/>
</dbReference>
<evidence type="ECO:0000313" key="10">
    <source>
        <dbReference type="Proteomes" id="UP000475862"/>
    </source>
</evidence>
<dbReference type="OrthoDB" id="5814848at2759"/>
<organism evidence="9 10">
    <name type="scientific">Aphis glycines</name>
    <name type="common">Soybean aphid</name>
    <dbReference type="NCBI Taxonomy" id="307491"/>
    <lineage>
        <taxon>Eukaryota</taxon>
        <taxon>Metazoa</taxon>
        <taxon>Ecdysozoa</taxon>
        <taxon>Arthropoda</taxon>
        <taxon>Hexapoda</taxon>
        <taxon>Insecta</taxon>
        <taxon>Pterygota</taxon>
        <taxon>Neoptera</taxon>
        <taxon>Paraneoptera</taxon>
        <taxon>Hemiptera</taxon>
        <taxon>Sternorrhyncha</taxon>
        <taxon>Aphidomorpha</taxon>
        <taxon>Aphidoidea</taxon>
        <taxon>Aphididae</taxon>
        <taxon>Aphidini</taxon>
        <taxon>Aphis</taxon>
        <taxon>Aphis</taxon>
    </lineage>
</organism>
<protein>
    <recommendedName>
        <fullName evidence="8">Spondin-like TSP1 domain-containing protein</fullName>
    </recommendedName>
</protein>